<dbReference type="EMBL" id="JACHNX010000013">
    <property type="protein sequence ID" value="MBB4610754.1"/>
    <property type="molecule type" value="Genomic_DNA"/>
</dbReference>
<evidence type="ECO:0000313" key="3">
    <source>
        <dbReference type="Proteomes" id="UP000584663"/>
    </source>
</evidence>
<sequence>MTSTRSAERVIDSGTAGKTKAGRTRPGGLSAPKSPPPITPDGRYIVVRGRLWRKSNPALASDERQALVDALMQARRAVRTAMAQGDGPALRQARAQVHATKVALGERGPVWWDDGAPDLNRHMVHTTGYADWYRDASLPKTGTSAS</sequence>
<gene>
    <name evidence="2" type="ORF">GGQ89_002988</name>
</gene>
<reference evidence="2 3" key="1">
    <citation type="submission" date="2020-08" db="EMBL/GenBank/DDBJ databases">
        <title>Genomic Encyclopedia of Type Strains, Phase IV (KMG-IV): sequencing the most valuable type-strain genomes for metagenomic binning, comparative biology and taxonomic classification.</title>
        <authorList>
            <person name="Goeker M."/>
        </authorList>
    </citation>
    <scope>NUCLEOTIDE SEQUENCE [LARGE SCALE GENOMIC DNA]</scope>
    <source>
        <strain evidence="2 3">DSM 14562</strain>
    </source>
</reference>
<dbReference type="Proteomes" id="UP000584663">
    <property type="component" value="Unassembled WGS sequence"/>
</dbReference>
<keyword evidence="3" id="KW-1185">Reference proteome</keyword>
<evidence type="ECO:0000256" key="1">
    <source>
        <dbReference type="SAM" id="MobiDB-lite"/>
    </source>
</evidence>
<dbReference type="RefSeq" id="WP_338112273.1">
    <property type="nucleotide sequence ID" value="NZ_JACHNX010000013.1"/>
</dbReference>
<feature type="region of interest" description="Disordered" evidence="1">
    <location>
        <begin position="1"/>
        <end position="41"/>
    </location>
</feature>
<name>A0ABR6KCA2_9SPHN</name>
<proteinExistence type="predicted"/>
<feature type="compositionally biased region" description="Basic and acidic residues" evidence="1">
    <location>
        <begin position="1"/>
        <end position="11"/>
    </location>
</feature>
<comment type="caution">
    <text evidence="2">The sequence shown here is derived from an EMBL/GenBank/DDBJ whole genome shotgun (WGS) entry which is preliminary data.</text>
</comment>
<protein>
    <submittedName>
        <fullName evidence="2">Uncharacterized protein</fullName>
    </submittedName>
</protein>
<accession>A0ABR6KCA2</accession>
<evidence type="ECO:0000313" key="2">
    <source>
        <dbReference type="EMBL" id="MBB4610754.1"/>
    </source>
</evidence>
<organism evidence="2 3">
    <name type="scientific">Sphingomonas yabuuchiae</name>
    <dbReference type="NCBI Taxonomy" id="172044"/>
    <lineage>
        <taxon>Bacteria</taxon>
        <taxon>Pseudomonadati</taxon>
        <taxon>Pseudomonadota</taxon>
        <taxon>Alphaproteobacteria</taxon>
        <taxon>Sphingomonadales</taxon>
        <taxon>Sphingomonadaceae</taxon>
        <taxon>Sphingomonas</taxon>
    </lineage>
</organism>